<name>A0A7C9HU52_9DEIO</name>
<dbReference type="SUPFAM" id="SSF46785">
    <property type="entry name" value="Winged helix' DNA-binding domain"/>
    <property type="match status" value="1"/>
</dbReference>
<evidence type="ECO:0008006" key="3">
    <source>
        <dbReference type="Google" id="ProtNLM"/>
    </source>
</evidence>
<evidence type="ECO:0000313" key="1">
    <source>
        <dbReference type="EMBL" id="MVN88747.1"/>
    </source>
</evidence>
<gene>
    <name evidence="1" type="ORF">GO986_18575</name>
</gene>
<reference evidence="1 2" key="1">
    <citation type="submission" date="2019-12" db="EMBL/GenBank/DDBJ databases">
        <title>Deinococcus sp. HMF7620 Genome sequencing and assembly.</title>
        <authorList>
            <person name="Kang H."/>
            <person name="Kim H."/>
            <person name="Joh K."/>
        </authorList>
    </citation>
    <scope>NUCLEOTIDE SEQUENCE [LARGE SCALE GENOMIC DNA]</scope>
    <source>
        <strain evidence="1 2">HMF7620</strain>
    </source>
</reference>
<dbReference type="AlphaFoldDB" id="A0A7C9HU52"/>
<dbReference type="Proteomes" id="UP000483286">
    <property type="component" value="Unassembled WGS sequence"/>
</dbReference>
<comment type="caution">
    <text evidence="1">The sequence shown here is derived from an EMBL/GenBank/DDBJ whole genome shotgun (WGS) entry which is preliminary data.</text>
</comment>
<dbReference type="InterPro" id="IPR036390">
    <property type="entry name" value="WH_DNA-bd_sf"/>
</dbReference>
<dbReference type="EMBL" id="WQLB01000034">
    <property type="protein sequence ID" value="MVN88747.1"/>
    <property type="molecule type" value="Genomic_DNA"/>
</dbReference>
<evidence type="ECO:0000313" key="2">
    <source>
        <dbReference type="Proteomes" id="UP000483286"/>
    </source>
</evidence>
<keyword evidence="2" id="KW-1185">Reference proteome</keyword>
<proteinExistence type="predicted"/>
<accession>A0A7C9HU52</accession>
<protein>
    <recommendedName>
        <fullName evidence="3">ArsR family transcriptional regulator</fullName>
    </recommendedName>
</protein>
<dbReference type="RefSeq" id="WP_157460840.1">
    <property type="nucleotide sequence ID" value="NZ_WQLB01000034.1"/>
</dbReference>
<sequence>MNRLDHMLLTWLLRRIPAQLRVLHALSTGTTTALSIGSAYSINIGTIYVHLARLEHSGQVTSWWLEDGGRVYALVPNWTATRDSEVLTPEISARLDHLIGLRALARL</sequence>
<organism evidence="1 2">
    <name type="scientific">Deinococcus arboris</name>
    <dbReference type="NCBI Taxonomy" id="2682977"/>
    <lineage>
        <taxon>Bacteria</taxon>
        <taxon>Thermotogati</taxon>
        <taxon>Deinococcota</taxon>
        <taxon>Deinococci</taxon>
        <taxon>Deinococcales</taxon>
        <taxon>Deinococcaceae</taxon>
        <taxon>Deinococcus</taxon>
    </lineage>
</organism>